<dbReference type="InterPro" id="IPR017508">
    <property type="entry name" value="HipA_N1"/>
</dbReference>
<dbReference type="Proteomes" id="UP000236340">
    <property type="component" value="Unassembled WGS sequence"/>
</dbReference>
<dbReference type="InterPro" id="IPR012893">
    <property type="entry name" value="HipA-like_C"/>
</dbReference>
<comment type="caution">
    <text evidence="6">The sequence shown here is derived from an EMBL/GenBank/DDBJ whole genome shotgun (WGS) entry which is preliminary data.</text>
</comment>
<dbReference type="AlphaFoldDB" id="A0A2K2H7A4"/>
<feature type="domain" description="HipA-like C-terminal" evidence="4">
    <location>
        <begin position="161"/>
        <end position="341"/>
    </location>
</feature>
<protein>
    <submittedName>
        <fullName evidence="6">Phosphatidylinositol kinase</fullName>
    </submittedName>
</protein>
<proteinExistence type="inferred from homology"/>
<dbReference type="RefSeq" id="WP_103116382.1">
    <property type="nucleotide sequence ID" value="NZ_PPFX01000039.1"/>
</dbReference>
<evidence type="ECO:0000313" key="7">
    <source>
        <dbReference type="Proteomes" id="UP000236340"/>
    </source>
</evidence>
<keyword evidence="3 6" id="KW-0418">Kinase</keyword>
<dbReference type="OrthoDB" id="9805913at2"/>
<dbReference type="PANTHER" id="PTHR37419">
    <property type="entry name" value="SERINE/THREONINE-PROTEIN KINASE TOXIN HIPA"/>
    <property type="match status" value="1"/>
</dbReference>
<evidence type="ECO:0000259" key="5">
    <source>
        <dbReference type="Pfam" id="PF13657"/>
    </source>
</evidence>
<evidence type="ECO:0000259" key="4">
    <source>
        <dbReference type="Pfam" id="PF07804"/>
    </source>
</evidence>
<dbReference type="EMBL" id="PPFX01000039">
    <property type="protein sequence ID" value="PNU19137.1"/>
    <property type="molecule type" value="Genomic_DNA"/>
</dbReference>
<sequence>MQCTIEIFIDGQWQQAGIFEPDAGTLSLGINGGGRFDYDIDYAVEYLDQGIQYQVGCCYPVGFELFREPKWPAFLLDLLPTGAGRRVWVKRLGLTDSEKADWELLLHGAGNPPGNLRIAEAISRPVVDHFGFAKTEIIERREDFIEYAEKHGAMVAGATDVQGDAPKFLLTQDVQGRWHADGALADEKAARFWLVKFPRGKTEADRTVLRNEAPYYEVARWFGIRTGGPLEFSENTLFIPRFDRQAEADAVKRFGLETLASAAGIAEFGKQGNHLVFCEAIARHATDPEKEILEYLRRDVLNVALRNTDNHGRNTALIKTPDGRVELAPLYDFAPMFLDPEGIPRASRWPGSLEPETGRPAWRLVAEALSAHVDPGNVRSALRDLTGLVVQLPEVMRDCGVEKPLIERLFPRIRDIAGDLEAALQ</sequence>
<reference evidence="6 7" key="1">
    <citation type="journal article" date="2018" name="Genome Announc.">
        <title>Genome Sequence of Geothermobacter sp. HR-1 Iron Reducer from the Loihi Seamount.</title>
        <authorList>
            <person name="Smith H."/>
            <person name="Abuyen K."/>
            <person name="Tremblay J."/>
            <person name="Savalia P."/>
            <person name="Perez-Rodriguez I."/>
            <person name="Emerson D."/>
            <person name="Tully B."/>
            <person name="Amend J."/>
        </authorList>
    </citation>
    <scope>NUCLEOTIDE SEQUENCE [LARGE SCALE GENOMIC DNA]</scope>
    <source>
        <strain evidence="6 7">HR-1</strain>
    </source>
</reference>
<keyword evidence="2" id="KW-0808">Transferase</keyword>
<feature type="domain" description="HipA N-terminal subdomain 1" evidence="5">
    <location>
        <begin position="37"/>
        <end position="118"/>
    </location>
</feature>
<dbReference type="InterPro" id="IPR052028">
    <property type="entry name" value="HipA_Ser/Thr_kinase"/>
</dbReference>
<comment type="similarity">
    <text evidence="1">Belongs to the HipA Ser/Thr kinase family.</text>
</comment>
<evidence type="ECO:0000256" key="1">
    <source>
        <dbReference type="ARBA" id="ARBA00010164"/>
    </source>
</evidence>
<dbReference type="PANTHER" id="PTHR37419:SF8">
    <property type="entry name" value="TOXIN YJJJ"/>
    <property type="match status" value="1"/>
</dbReference>
<evidence type="ECO:0000256" key="3">
    <source>
        <dbReference type="ARBA" id="ARBA00022777"/>
    </source>
</evidence>
<name>A0A2K2H7A4_9BACT</name>
<organism evidence="6 7">
    <name type="scientific">Geothermobacter hydrogeniphilus</name>
    <dbReference type="NCBI Taxonomy" id="1969733"/>
    <lineage>
        <taxon>Bacteria</taxon>
        <taxon>Pseudomonadati</taxon>
        <taxon>Thermodesulfobacteriota</taxon>
        <taxon>Desulfuromonadia</taxon>
        <taxon>Desulfuromonadales</taxon>
        <taxon>Geothermobacteraceae</taxon>
        <taxon>Geothermobacter</taxon>
    </lineage>
</organism>
<dbReference type="GO" id="GO:0004674">
    <property type="term" value="F:protein serine/threonine kinase activity"/>
    <property type="evidence" value="ECO:0007669"/>
    <property type="project" value="TreeGrafter"/>
</dbReference>
<gene>
    <name evidence="6" type="ORF">C2E25_14170</name>
</gene>
<dbReference type="PIRSF" id="PIRSF028135">
    <property type="entry name" value="UCP028135_HipA-like"/>
    <property type="match status" value="1"/>
</dbReference>
<dbReference type="Pfam" id="PF13657">
    <property type="entry name" value="Couple_hipA"/>
    <property type="match status" value="1"/>
</dbReference>
<accession>A0A2K2H7A4</accession>
<dbReference type="Pfam" id="PF07804">
    <property type="entry name" value="HipA_C"/>
    <property type="match status" value="1"/>
</dbReference>
<evidence type="ECO:0000313" key="6">
    <source>
        <dbReference type="EMBL" id="PNU19137.1"/>
    </source>
</evidence>
<evidence type="ECO:0000256" key="2">
    <source>
        <dbReference type="ARBA" id="ARBA00022679"/>
    </source>
</evidence>
<dbReference type="GO" id="GO:0005829">
    <property type="term" value="C:cytosol"/>
    <property type="evidence" value="ECO:0007669"/>
    <property type="project" value="TreeGrafter"/>
</dbReference>
<dbReference type="InterPro" id="IPR016869">
    <property type="entry name" value="UCP028135_HipA-like"/>
</dbReference>